<dbReference type="EMBL" id="CP001800">
    <property type="protein sequence ID" value="ACX91283.1"/>
    <property type="molecule type" value="Genomic_DNA"/>
</dbReference>
<organism evidence="1">
    <name type="scientific">Saccharolobus solfataricus (strain 98/2)</name>
    <name type="common">Sulfolobus solfataricus</name>
    <dbReference type="NCBI Taxonomy" id="555311"/>
    <lineage>
        <taxon>Archaea</taxon>
        <taxon>Thermoproteota</taxon>
        <taxon>Thermoprotei</taxon>
        <taxon>Sulfolobales</taxon>
        <taxon>Sulfolobaceae</taxon>
        <taxon>Saccharolobus</taxon>
    </lineage>
</organism>
<dbReference type="KEGG" id="sol:Ssol_1040"/>
<gene>
    <name evidence="1" type="ordered locus">Ssol_1040</name>
</gene>
<dbReference type="HOGENOM" id="CLU_1773286_0_0_2"/>
<dbReference type="RefSeq" id="WP_009988859.1">
    <property type="nucleotide sequence ID" value="NZ_ACUK01000028.1"/>
</dbReference>
<accession>D0KRB4</accession>
<reference evidence="1" key="1">
    <citation type="submission" date="2009-10" db="EMBL/GenBank/DDBJ databases">
        <title>Complete sequence of Sulfolobus solfataricus 98/2.</title>
        <authorList>
            <consortium name="US DOE Joint Genome Institute"/>
            <person name="Lucas S."/>
            <person name="Copeland A."/>
            <person name="Lapidus A."/>
            <person name="Glavina del Rio T."/>
            <person name="Tice H."/>
            <person name="Bruce D."/>
            <person name="Goodwin L."/>
            <person name="Pitluck S."/>
            <person name="Munk A.C."/>
            <person name="Brettin T."/>
            <person name="Detter J.C."/>
            <person name="Han C."/>
            <person name="Tapia R."/>
            <person name="Larimer F."/>
            <person name="Land M."/>
            <person name="Hauser L."/>
            <person name="Kyrpides N."/>
            <person name="Ovchinnikova G."/>
            <person name="Mead D."/>
        </authorList>
    </citation>
    <scope>NUCLEOTIDE SEQUENCE [LARGE SCALE GENOMIC DNA]</scope>
    <source>
        <strain evidence="1">98/2</strain>
    </source>
</reference>
<sequence>MTKDIVKKLVINSMKRVKIGIFYLENDMIEEARKEIQKSWRQIMSALLILNLYNAEEKQFTHYNVPRSKIFSVSKSLEDKGYRDLIKISSMYFSSLQELPKSEIKILITVFIKEEIEHIKEWFKAIWDEKLDDELNEIKKEKQWLIQS</sequence>
<evidence type="ECO:0000313" key="1">
    <source>
        <dbReference type="EMBL" id="ACX91283.1"/>
    </source>
</evidence>
<dbReference type="GeneID" id="1455312"/>
<proteinExistence type="predicted"/>
<dbReference type="AlphaFoldDB" id="D0KRB4"/>
<protein>
    <submittedName>
        <fullName evidence="1">Uncharacterized protein</fullName>
    </submittedName>
</protein>
<name>D0KRB4_SACS9</name>